<organism evidence="1 2">
    <name type="scientific">Alsobacter metallidurans</name>
    <dbReference type="NCBI Taxonomy" id="340221"/>
    <lineage>
        <taxon>Bacteria</taxon>
        <taxon>Pseudomonadati</taxon>
        <taxon>Pseudomonadota</taxon>
        <taxon>Alphaproteobacteria</taxon>
        <taxon>Hyphomicrobiales</taxon>
        <taxon>Alsobacteraceae</taxon>
        <taxon>Alsobacter</taxon>
    </lineage>
</organism>
<comment type="caution">
    <text evidence="1">The sequence shown here is derived from an EMBL/GenBank/DDBJ whole genome shotgun (WGS) entry which is preliminary data.</text>
</comment>
<evidence type="ECO:0000313" key="1">
    <source>
        <dbReference type="EMBL" id="GGH15948.1"/>
    </source>
</evidence>
<accession>A0A917MGM0</accession>
<evidence type="ECO:0000313" key="2">
    <source>
        <dbReference type="Proteomes" id="UP000603912"/>
    </source>
</evidence>
<protein>
    <submittedName>
        <fullName evidence="1">Uncharacterized protein</fullName>
    </submittedName>
</protein>
<reference evidence="1" key="1">
    <citation type="journal article" date="2014" name="Int. J. Syst. Evol. Microbiol.">
        <title>Complete genome sequence of Corynebacterium casei LMG S-19264T (=DSM 44701T), isolated from a smear-ripened cheese.</title>
        <authorList>
            <consortium name="US DOE Joint Genome Institute (JGI-PGF)"/>
            <person name="Walter F."/>
            <person name="Albersmeier A."/>
            <person name="Kalinowski J."/>
            <person name="Ruckert C."/>
        </authorList>
    </citation>
    <scope>NUCLEOTIDE SEQUENCE</scope>
    <source>
        <strain evidence="1">CGMCC 1.12214</strain>
    </source>
</reference>
<name>A0A917MGM0_9HYPH</name>
<dbReference type="Proteomes" id="UP000603912">
    <property type="component" value="Unassembled WGS sequence"/>
</dbReference>
<dbReference type="AlphaFoldDB" id="A0A917MGM0"/>
<keyword evidence="2" id="KW-1185">Reference proteome</keyword>
<reference evidence="1" key="2">
    <citation type="submission" date="2020-09" db="EMBL/GenBank/DDBJ databases">
        <authorList>
            <person name="Sun Q."/>
            <person name="Zhou Y."/>
        </authorList>
    </citation>
    <scope>NUCLEOTIDE SEQUENCE</scope>
    <source>
        <strain evidence="1">CGMCC 1.12214</strain>
    </source>
</reference>
<dbReference type="EMBL" id="BMES01000001">
    <property type="protein sequence ID" value="GGH15948.1"/>
    <property type="molecule type" value="Genomic_DNA"/>
</dbReference>
<sequence>MIYARRSILRRSPGARAPTFLLHRFLALACFQGGSLAVSSAHEEGPRWRIQRSPDGLVARRDPAYKPPRAAPIV</sequence>
<proteinExistence type="predicted"/>
<gene>
    <name evidence="1" type="ORF">GCM10007036_16230</name>
</gene>